<sequence>MSDIFKINRQLSVTSTKIKFLEQKISLKKEYKKKMSKDVRKMRAHKLITKGALLEMLNMENEDNEVLLGFFSSFNKEEKEIYKKIGKEIFDENKRKKKMK</sequence>
<dbReference type="BioCyc" id="FSP469605-HMP:GTSP-406-MONOMER"/>
<proteinExistence type="predicted"/>
<dbReference type="AlphaFoldDB" id="E5BFM5"/>
<keyword evidence="2" id="KW-1185">Reference proteome</keyword>
<evidence type="ECO:0000313" key="2">
    <source>
        <dbReference type="Proteomes" id="UP000002975"/>
    </source>
</evidence>
<dbReference type="EMBL" id="GG657971">
    <property type="protein sequence ID" value="EFS20906.1"/>
    <property type="molecule type" value="Genomic_DNA"/>
</dbReference>
<organism evidence="1 2">
    <name type="scientific">Fusobacterium gonidiaformans 3-1-5R</name>
    <dbReference type="NCBI Taxonomy" id="469605"/>
    <lineage>
        <taxon>Bacteria</taxon>
        <taxon>Fusobacteriati</taxon>
        <taxon>Fusobacteriota</taxon>
        <taxon>Fusobacteriia</taxon>
        <taxon>Fusobacteriales</taxon>
        <taxon>Fusobacteriaceae</taxon>
        <taxon>Fusobacterium</taxon>
    </lineage>
</organism>
<dbReference type="Proteomes" id="UP000002975">
    <property type="component" value="Unassembled WGS sequence"/>
</dbReference>
<gene>
    <name evidence="1" type="ORF">FSBG_00403</name>
</gene>
<accession>E5BFM5</accession>
<reference evidence="1 2" key="1">
    <citation type="submission" date="2009-02" db="EMBL/GenBank/DDBJ databases">
        <title>The Genome Sequence of Fusobacterium sp. 3_1_5R.</title>
        <authorList>
            <consortium name="The Broad Institute Genome Sequencing Platform"/>
            <person name="Ward D."/>
            <person name="Young S.K."/>
            <person name="Kodira C.D."/>
            <person name="Zeng Q."/>
            <person name="Koehrsen M."/>
            <person name="Alvarado L."/>
            <person name="Berlin A."/>
            <person name="Borenstein D."/>
            <person name="Chen Z."/>
            <person name="Engels R."/>
            <person name="Freedman E."/>
            <person name="Gellesch M."/>
            <person name="Goldberg J."/>
            <person name="Griggs A."/>
            <person name="Gujja S."/>
            <person name="Heiman D."/>
            <person name="Hepburn T."/>
            <person name="Howarth C."/>
            <person name="Jen D."/>
            <person name="Larson L."/>
            <person name="Lewis B."/>
            <person name="Mehta T."/>
            <person name="Park D."/>
            <person name="Pearson M."/>
            <person name="Roberts A."/>
            <person name="Saif S."/>
            <person name="Shea T."/>
            <person name="Shenoy N."/>
            <person name="Sisk P."/>
            <person name="Stolte C."/>
            <person name="Sykes S."/>
            <person name="Walk T."/>
            <person name="White J."/>
            <person name="Yandava C."/>
            <person name="Allen-Vercoe E."/>
            <person name="Strauss J."/>
            <person name="Ambrose C."/>
            <person name="Lander E."/>
            <person name="Nusbaum C."/>
            <person name="Galagan J."/>
            <person name="Birren B."/>
        </authorList>
    </citation>
    <scope>NUCLEOTIDE SEQUENCE [LARGE SCALE GENOMIC DNA]</scope>
    <source>
        <strain evidence="1 2">3_1_5R</strain>
    </source>
</reference>
<name>E5BFM5_9FUSO</name>
<dbReference type="RefSeq" id="WP_008800981.1">
    <property type="nucleotide sequence ID" value="NZ_GG657971.1"/>
</dbReference>
<evidence type="ECO:0008006" key="3">
    <source>
        <dbReference type="Google" id="ProtNLM"/>
    </source>
</evidence>
<dbReference type="HOGENOM" id="CLU_2381982_0_0_0"/>
<evidence type="ECO:0000313" key="1">
    <source>
        <dbReference type="EMBL" id="EFS20906.1"/>
    </source>
</evidence>
<protein>
    <recommendedName>
        <fullName evidence="3">Conjugal transfer protein TraD</fullName>
    </recommendedName>
</protein>